<dbReference type="Proteomes" id="UP001306592">
    <property type="component" value="Unassembled WGS sequence"/>
</dbReference>
<gene>
    <name evidence="2" type="ORF">V8N49_01425</name>
</gene>
<dbReference type="PROSITE" id="PS51257">
    <property type="entry name" value="PROKAR_LIPOPROTEIN"/>
    <property type="match status" value="1"/>
</dbReference>
<accession>A0ABU8DCI4</accession>
<dbReference type="RefSeq" id="WP_336202228.1">
    <property type="nucleotide sequence ID" value="NZ_JBANEI010000001.1"/>
</dbReference>
<keyword evidence="1" id="KW-0732">Signal</keyword>
<sequence length="120" mass="12868">MQSSGTRQISSLLFPLPVALALLLSACSSDYQGETCAATVSTLSGQSLVTTQGKVIDRFSSFSVTLPDLQVESGALLSSDRQLYVPSATTPDGWLAQRISEHRFSIINAPKDRNITFTCP</sequence>
<feature type="chain" id="PRO_5046119979" evidence="1">
    <location>
        <begin position="32"/>
        <end position="120"/>
    </location>
</feature>
<organism evidence="2 3">
    <name type="scientific">Erwinia aphidicola</name>
    <dbReference type="NCBI Taxonomy" id="68334"/>
    <lineage>
        <taxon>Bacteria</taxon>
        <taxon>Pseudomonadati</taxon>
        <taxon>Pseudomonadota</taxon>
        <taxon>Gammaproteobacteria</taxon>
        <taxon>Enterobacterales</taxon>
        <taxon>Erwiniaceae</taxon>
        <taxon>Erwinia</taxon>
    </lineage>
</organism>
<dbReference type="EMBL" id="JBANEI010000001">
    <property type="protein sequence ID" value="MEI2680334.1"/>
    <property type="molecule type" value="Genomic_DNA"/>
</dbReference>
<evidence type="ECO:0000313" key="3">
    <source>
        <dbReference type="Proteomes" id="UP001306592"/>
    </source>
</evidence>
<reference evidence="2 3" key="1">
    <citation type="submission" date="2024-02" db="EMBL/GenBank/DDBJ databases">
        <title>First report Erwinia aphidicola in onion in Chile.</title>
        <authorList>
            <person name="Valenzuela M."/>
            <person name="Pena M."/>
            <person name="Dutta B."/>
        </authorList>
    </citation>
    <scope>NUCLEOTIDE SEQUENCE [LARGE SCALE GENOMIC DNA]</scope>
    <source>
        <strain evidence="2 3">QCJ3A</strain>
    </source>
</reference>
<comment type="caution">
    <text evidence="2">The sequence shown here is derived from an EMBL/GenBank/DDBJ whole genome shotgun (WGS) entry which is preliminary data.</text>
</comment>
<proteinExistence type="predicted"/>
<evidence type="ECO:0000313" key="2">
    <source>
        <dbReference type="EMBL" id="MEI2680334.1"/>
    </source>
</evidence>
<protein>
    <submittedName>
        <fullName evidence="2">Uncharacterized protein</fullName>
    </submittedName>
</protein>
<name>A0ABU8DCI4_ERWAP</name>
<evidence type="ECO:0000256" key="1">
    <source>
        <dbReference type="SAM" id="SignalP"/>
    </source>
</evidence>
<feature type="signal peptide" evidence="1">
    <location>
        <begin position="1"/>
        <end position="31"/>
    </location>
</feature>
<keyword evidence="3" id="KW-1185">Reference proteome</keyword>